<dbReference type="NCBIfam" id="TIGR01509">
    <property type="entry name" value="HAD-SF-IA-v3"/>
    <property type="match status" value="1"/>
</dbReference>
<dbReference type="PANTHER" id="PTHR12725">
    <property type="entry name" value="HALOACID DEHALOGENASE-LIKE HYDROLASE"/>
    <property type="match status" value="1"/>
</dbReference>
<dbReference type="GO" id="GO:0016787">
    <property type="term" value="F:hydrolase activity"/>
    <property type="evidence" value="ECO:0007669"/>
    <property type="project" value="UniProtKB-KW"/>
</dbReference>
<keyword evidence="2" id="KW-1185">Reference proteome</keyword>
<dbReference type="InterPro" id="IPR006439">
    <property type="entry name" value="HAD-SF_hydro_IA"/>
</dbReference>
<dbReference type="Gene3D" id="1.10.150.450">
    <property type="match status" value="1"/>
</dbReference>
<accession>A0A840S1H1</accession>
<dbReference type="EMBL" id="JACHHQ010000014">
    <property type="protein sequence ID" value="MBB5202419.1"/>
    <property type="molecule type" value="Genomic_DNA"/>
</dbReference>
<dbReference type="PANTHER" id="PTHR12725:SF117">
    <property type="entry name" value="HALOACID DEHALOGENASE-LIKE HYDROLASE"/>
    <property type="match status" value="1"/>
</dbReference>
<protein>
    <submittedName>
        <fullName evidence="1">Putative hydrolase of the HAD superfamily</fullName>
    </submittedName>
</protein>
<dbReference type="Gene3D" id="3.40.50.1000">
    <property type="entry name" value="HAD superfamily/HAD-like"/>
    <property type="match status" value="1"/>
</dbReference>
<dbReference type="AlphaFoldDB" id="A0A840S1H1"/>
<dbReference type="Proteomes" id="UP000571084">
    <property type="component" value="Unassembled WGS sequence"/>
</dbReference>
<sequence>MMAANTAPLWLFDLDNTLHNASHAFFPAINVNMNRFIARTLSVDGVEADAATVDAVRTDYWVRYGATLLGMMKHHAVRADDFLREAHRFDDLHSMIKAERGLISLLKRLPGRKILLTNAPQRYSREVMRHLGLHRQFGKHISIESMHVHRQLRPKPSPHVLRKLIAREGIPAHRCILVEDTLENLKSAKRLGMQTAWVTGYLSKTAKIARLKGQLLQTNLTKRTRYVDVKVKSVRRLADNLHRLR</sequence>
<dbReference type="SUPFAM" id="SSF56784">
    <property type="entry name" value="HAD-like"/>
    <property type="match status" value="1"/>
</dbReference>
<keyword evidence="1" id="KW-0378">Hydrolase</keyword>
<dbReference type="InterPro" id="IPR036412">
    <property type="entry name" value="HAD-like_sf"/>
</dbReference>
<evidence type="ECO:0000313" key="1">
    <source>
        <dbReference type="EMBL" id="MBB5202419.1"/>
    </source>
</evidence>
<proteinExistence type="predicted"/>
<dbReference type="SFLD" id="SFLDG01132">
    <property type="entry name" value="C1.5.3:_5'-Nucleotidase_Like"/>
    <property type="match status" value="1"/>
</dbReference>
<dbReference type="Pfam" id="PF00702">
    <property type="entry name" value="Hydrolase"/>
    <property type="match status" value="1"/>
</dbReference>
<dbReference type="SFLD" id="SFLDS00003">
    <property type="entry name" value="Haloacid_Dehalogenase"/>
    <property type="match status" value="1"/>
</dbReference>
<dbReference type="InterPro" id="IPR023214">
    <property type="entry name" value="HAD_sf"/>
</dbReference>
<evidence type="ECO:0000313" key="2">
    <source>
        <dbReference type="Proteomes" id="UP000571084"/>
    </source>
</evidence>
<comment type="caution">
    <text evidence="1">The sequence shown here is derived from an EMBL/GenBank/DDBJ whole genome shotgun (WGS) entry which is preliminary data.</text>
</comment>
<organism evidence="1 2">
    <name type="scientific">Glaciimonas immobilis</name>
    <dbReference type="NCBI Taxonomy" id="728004"/>
    <lineage>
        <taxon>Bacteria</taxon>
        <taxon>Pseudomonadati</taxon>
        <taxon>Pseudomonadota</taxon>
        <taxon>Betaproteobacteria</taxon>
        <taxon>Burkholderiales</taxon>
        <taxon>Oxalobacteraceae</taxon>
        <taxon>Glaciimonas</taxon>
    </lineage>
</organism>
<dbReference type="SFLD" id="SFLDG01129">
    <property type="entry name" value="C1.5:_HAD__Beta-PGM__Phosphata"/>
    <property type="match status" value="1"/>
</dbReference>
<dbReference type="InterPro" id="IPR010237">
    <property type="entry name" value="Pyr-5-nucltdase"/>
</dbReference>
<gene>
    <name evidence="1" type="ORF">HNR39_004283</name>
</gene>
<reference evidence="1 2" key="1">
    <citation type="submission" date="2020-08" db="EMBL/GenBank/DDBJ databases">
        <title>Genomic Encyclopedia of Type Strains, Phase IV (KMG-IV): sequencing the most valuable type-strain genomes for metagenomic binning, comparative biology and taxonomic classification.</title>
        <authorList>
            <person name="Goeker M."/>
        </authorList>
    </citation>
    <scope>NUCLEOTIDE SEQUENCE [LARGE SCALE GENOMIC DNA]</scope>
    <source>
        <strain evidence="1 2">DSM 23240</strain>
    </source>
</reference>
<dbReference type="NCBIfam" id="TIGR01993">
    <property type="entry name" value="Pyr-5-nucltdase"/>
    <property type="match status" value="1"/>
</dbReference>
<name>A0A840S1H1_9BURK</name>